<sequence>MRLVCPNCDAVYEVDDAVIPDGGRDVQCSNCGTTWFQKSAQQLADEAAEPEPLATIDETIVEPEPQPEPDSGLEPRVDVAAAPVPDPDPAPEPEPPTEPQTDDTPARRELDEGVADILREEAARESQARQAENTGLESQPDLGLNAPSERPDGTELRDRIARLRGVTPEVFEQDDAPRREMLPDIEEINSTLRASSDRVGDEVAGATPGGASAPLRRRSRFGTGFGLMILLGVILAVVYTMAPLIADKVPATAPALTAYVQFADGLRVTVNGLVSTGTEQLTAFLNGLSGE</sequence>
<feature type="region of interest" description="Disordered" evidence="1">
    <location>
        <begin position="59"/>
        <end position="108"/>
    </location>
</feature>
<protein>
    <recommendedName>
        <fullName evidence="3">Zinc finger/thioredoxin putative domain-containing protein</fullName>
    </recommendedName>
</protein>
<dbReference type="OrthoDB" id="7159357at2"/>
<dbReference type="RefSeq" id="WP_081805449.1">
    <property type="nucleotide sequence ID" value="NZ_JFKE01000003.1"/>
</dbReference>
<dbReference type="Proteomes" id="UP000026249">
    <property type="component" value="Unassembled WGS sequence"/>
</dbReference>
<comment type="caution">
    <text evidence="4">The sequence shown here is derived from an EMBL/GenBank/DDBJ whole genome shotgun (WGS) entry which is preliminary data.</text>
</comment>
<dbReference type="Pfam" id="PF13717">
    <property type="entry name" value="Zn_ribbon_4"/>
    <property type="match status" value="1"/>
</dbReference>
<accession>A0A037ZI18</accession>
<feature type="compositionally biased region" description="Pro residues" evidence="1">
    <location>
        <begin position="84"/>
        <end position="98"/>
    </location>
</feature>
<reference evidence="4 5" key="1">
    <citation type="submission" date="2014-03" db="EMBL/GenBank/DDBJ databases">
        <title>Draft Genome Sequence of Actibacterium mucosum KCTC 23349, a Marine Alphaproteobacterium with Complex Ionic Requirements Isolated from Mediterranean Seawater at Malvarrosa Beach, Valencia, Spain.</title>
        <authorList>
            <person name="Arahal D.R."/>
            <person name="Shao Z."/>
            <person name="Lai Q."/>
            <person name="Pujalte M.J."/>
        </authorList>
    </citation>
    <scope>NUCLEOTIDE SEQUENCE [LARGE SCALE GENOMIC DNA]</scope>
    <source>
        <strain evidence="4 5">KCTC 23349</strain>
    </source>
</reference>
<evidence type="ECO:0000313" key="4">
    <source>
        <dbReference type="EMBL" id="KAJ56095.1"/>
    </source>
</evidence>
<evidence type="ECO:0000256" key="2">
    <source>
        <dbReference type="SAM" id="Phobius"/>
    </source>
</evidence>
<feature type="domain" description="Zinc finger/thioredoxin putative" evidence="3">
    <location>
        <begin position="1"/>
        <end position="36"/>
    </location>
</feature>
<evidence type="ECO:0000313" key="5">
    <source>
        <dbReference type="Proteomes" id="UP000026249"/>
    </source>
</evidence>
<dbReference type="AlphaFoldDB" id="A0A037ZI18"/>
<evidence type="ECO:0000256" key="1">
    <source>
        <dbReference type="SAM" id="MobiDB-lite"/>
    </source>
</evidence>
<dbReference type="EMBL" id="JFKE01000003">
    <property type="protein sequence ID" value="KAJ56095.1"/>
    <property type="molecule type" value="Genomic_DNA"/>
</dbReference>
<keyword evidence="2" id="KW-1133">Transmembrane helix</keyword>
<dbReference type="NCBIfam" id="TIGR02098">
    <property type="entry name" value="MJ0042_CXXC"/>
    <property type="match status" value="1"/>
</dbReference>
<feature type="region of interest" description="Disordered" evidence="1">
    <location>
        <begin position="122"/>
        <end position="154"/>
    </location>
</feature>
<keyword evidence="5" id="KW-1185">Reference proteome</keyword>
<keyword evidence="2" id="KW-0472">Membrane</keyword>
<evidence type="ECO:0000259" key="3">
    <source>
        <dbReference type="Pfam" id="PF13717"/>
    </source>
</evidence>
<gene>
    <name evidence="4" type="ORF">ACMU_10075</name>
</gene>
<name>A0A037ZI18_9RHOB</name>
<proteinExistence type="predicted"/>
<dbReference type="InterPro" id="IPR011723">
    <property type="entry name" value="Znf/thioredoxin_put"/>
</dbReference>
<organism evidence="4 5">
    <name type="scientific">Actibacterium mucosum KCTC 23349</name>
    <dbReference type="NCBI Taxonomy" id="1454373"/>
    <lineage>
        <taxon>Bacteria</taxon>
        <taxon>Pseudomonadati</taxon>
        <taxon>Pseudomonadota</taxon>
        <taxon>Alphaproteobacteria</taxon>
        <taxon>Rhodobacterales</taxon>
        <taxon>Roseobacteraceae</taxon>
        <taxon>Actibacterium</taxon>
    </lineage>
</organism>
<keyword evidence="2" id="KW-0812">Transmembrane</keyword>
<feature type="transmembrane region" description="Helical" evidence="2">
    <location>
        <begin position="225"/>
        <end position="246"/>
    </location>
</feature>
<dbReference type="STRING" id="1454373.ACMU_10075"/>